<dbReference type="Proteomes" id="UP000593970">
    <property type="component" value="Chromosome"/>
</dbReference>
<dbReference type="GO" id="GO:0004488">
    <property type="term" value="F:methylenetetrahydrofolate dehydrogenase (NADP+) activity"/>
    <property type="evidence" value="ECO:0007669"/>
    <property type="project" value="InterPro"/>
</dbReference>
<proteinExistence type="predicted"/>
<organism evidence="2 3">
    <name type="scientific">Ralstonia solanacearum</name>
    <name type="common">Pseudomonas solanacearum</name>
    <dbReference type="NCBI Taxonomy" id="305"/>
    <lineage>
        <taxon>Bacteria</taxon>
        <taxon>Pseudomonadati</taxon>
        <taxon>Pseudomonadota</taxon>
        <taxon>Betaproteobacteria</taxon>
        <taxon>Burkholderiales</taxon>
        <taxon>Burkholderiaceae</taxon>
        <taxon>Ralstonia</taxon>
        <taxon>Ralstonia solanacearum species complex</taxon>
    </lineage>
</organism>
<reference evidence="3" key="1">
    <citation type="submission" date="2020-04" db="EMBL/GenBank/DDBJ databases">
        <title>Ralstonia solanacearum UW576, UW763, UW773, and UW774.</title>
        <authorList>
            <person name="Steidl O."/>
            <person name="Truchon A."/>
            <person name="Allen C."/>
        </authorList>
    </citation>
    <scope>NUCLEOTIDE SEQUENCE [LARGE SCALE GENOMIC DNA]</scope>
    <source>
        <strain evidence="3">UW774</strain>
    </source>
</reference>
<sequence>MKGNACRRVNLESQVIALSESSTTSDALAVIDALNAAPRVQGILLRHPVPKQ</sequence>
<accession>A0AA92JQT2</accession>
<dbReference type="EMBL" id="CP051169">
    <property type="protein sequence ID" value="QOK98255.1"/>
    <property type="molecule type" value="Genomic_DNA"/>
</dbReference>
<dbReference type="Gene3D" id="3.40.50.10860">
    <property type="entry name" value="Leucine Dehydrogenase, chain A, domain 1"/>
    <property type="match status" value="1"/>
</dbReference>
<protein>
    <recommendedName>
        <fullName evidence="1">Tetrahydrofolate dehydrogenase/cyclohydrolase catalytic domain-containing protein</fullName>
    </recommendedName>
</protein>
<gene>
    <name evidence="2" type="ORF">HF909_05940</name>
</gene>
<dbReference type="InterPro" id="IPR046346">
    <property type="entry name" value="Aminoacid_DH-like_N_sf"/>
</dbReference>
<name>A0AA92JQT2_RALSL</name>
<evidence type="ECO:0000313" key="3">
    <source>
        <dbReference type="Proteomes" id="UP000593970"/>
    </source>
</evidence>
<feature type="domain" description="Tetrahydrofolate dehydrogenase/cyclohydrolase catalytic" evidence="1">
    <location>
        <begin position="1"/>
        <end position="52"/>
    </location>
</feature>
<dbReference type="SUPFAM" id="SSF53223">
    <property type="entry name" value="Aminoacid dehydrogenase-like, N-terminal domain"/>
    <property type="match status" value="1"/>
</dbReference>
<dbReference type="Pfam" id="PF00763">
    <property type="entry name" value="THF_DHG_CYH"/>
    <property type="match status" value="1"/>
</dbReference>
<dbReference type="AlphaFoldDB" id="A0AA92JQT2"/>
<dbReference type="InterPro" id="IPR020630">
    <property type="entry name" value="THF_DH/CycHdrlase_cat_dom"/>
</dbReference>
<evidence type="ECO:0000313" key="2">
    <source>
        <dbReference type="EMBL" id="QOK98255.1"/>
    </source>
</evidence>
<evidence type="ECO:0000259" key="1">
    <source>
        <dbReference type="Pfam" id="PF00763"/>
    </source>
</evidence>